<evidence type="ECO:0000256" key="5">
    <source>
        <dbReference type="HAMAP-Rule" id="MF_00374"/>
    </source>
</evidence>
<reference evidence="6 7" key="1">
    <citation type="submission" date="2017-07" db="EMBL/GenBank/DDBJ databases">
        <title>Recovery of genomes from metagenomes via a dereplication, aggregation, and scoring strategy.</title>
        <authorList>
            <person name="Sieber C.M."/>
            <person name="Probst A.J."/>
            <person name="Sharrar A."/>
            <person name="Thomas B.C."/>
            <person name="Hess M."/>
            <person name="Tringe S.G."/>
            <person name="Banfield J.F."/>
        </authorList>
    </citation>
    <scope>NUCLEOTIDE SEQUENCE [LARGE SCALE GENOMIC DNA]</scope>
    <source>
        <strain evidence="6">JGI_Cruoil_03_51_56</strain>
    </source>
</reference>
<dbReference type="SUPFAM" id="SSF46561">
    <property type="entry name" value="Ribosomal protein L29 (L29p)"/>
    <property type="match status" value="1"/>
</dbReference>
<evidence type="ECO:0000313" key="7">
    <source>
        <dbReference type="Proteomes" id="UP000215559"/>
    </source>
</evidence>
<dbReference type="AlphaFoldDB" id="A0A235BVS5"/>
<dbReference type="PANTHER" id="PTHR10916:SF0">
    <property type="entry name" value="LARGE RIBOSOMAL SUBUNIT PROTEIN UL29C"/>
    <property type="match status" value="1"/>
</dbReference>
<evidence type="ECO:0000256" key="1">
    <source>
        <dbReference type="ARBA" id="ARBA00009254"/>
    </source>
</evidence>
<keyword evidence="2 5" id="KW-0689">Ribosomal protein</keyword>
<comment type="caution">
    <text evidence="6">The sequence shown here is derived from an EMBL/GenBank/DDBJ whole genome shotgun (WGS) entry which is preliminary data.</text>
</comment>
<sequence length="74" mass="8887">MRASELREMTREELEHKTVELRGEMLKLRLRRGTESLPNPLRLRMLRRDIARCLTVMREKELTEAEKHSEKQNG</sequence>
<dbReference type="PANTHER" id="PTHR10916">
    <property type="entry name" value="60S RIBOSOMAL PROTEIN L35/50S RIBOSOMAL PROTEIN L29"/>
    <property type="match status" value="1"/>
</dbReference>
<dbReference type="CDD" id="cd00427">
    <property type="entry name" value="Ribosomal_L29_HIP"/>
    <property type="match status" value="1"/>
</dbReference>
<evidence type="ECO:0000313" key="6">
    <source>
        <dbReference type="EMBL" id="OYD16331.1"/>
    </source>
</evidence>
<dbReference type="HAMAP" id="MF_00374">
    <property type="entry name" value="Ribosomal_uL29"/>
    <property type="match status" value="1"/>
</dbReference>
<dbReference type="GO" id="GO:0006412">
    <property type="term" value="P:translation"/>
    <property type="evidence" value="ECO:0007669"/>
    <property type="project" value="UniProtKB-UniRule"/>
</dbReference>
<protein>
    <recommendedName>
        <fullName evidence="4 5">Large ribosomal subunit protein uL29</fullName>
    </recommendedName>
</protein>
<dbReference type="Pfam" id="PF00831">
    <property type="entry name" value="Ribosomal_L29"/>
    <property type="match status" value="1"/>
</dbReference>
<dbReference type="InterPro" id="IPR001854">
    <property type="entry name" value="Ribosomal_uL29"/>
</dbReference>
<dbReference type="EMBL" id="NOZP01000055">
    <property type="protein sequence ID" value="OYD16331.1"/>
    <property type="molecule type" value="Genomic_DNA"/>
</dbReference>
<evidence type="ECO:0000256" key="2">
    <source>
        <dbReference type="ARBA" id="ARBA00022980"/>
    </source>
</evidence>
<comment type="similarity">
    <text evidence="1 5">Belongs to the universal ribosomal protein uL29 family.</text>
</comment>
<gene>
    <name evidence="5 6" type="primary">rpmC</name>
    <name evidence="6" type="ORF">CH330_03115</name>
</gene>
<accession>A0A235BVS5</accession>
<name>A0A235BVS5_UNCW3</name>
<dbReference type="FunFam" id="1.10.287.310:FF:000001">
    <property type="entry name" value="50S ribosomal protein L29"/>
    <property type="match status" value="1"/>
</dbReference>
<dbReference type="NCBIfam" id="TIGR00012">
    <property type="entry name" value="L29"/>
    <property type="match status" value="1"/>
</dbReference>
<proteinExistence type="inferred from homology"/>
<dbReference type="GO" id="GO:0022625">
    <property type="term" value="C:cytosolic large ribosomal subunit"/>
    <property type="evidence" value="ECO:0007669"/>
    <property type="project" value="TreeGrafter"/>
</dbReference>
<organism evidence="6 7">
    <name type="scientific">candidate division WOR-3 bacterium JGI_Cruoil_03_51_56</name>
    <dbReference type="NCBI Taxonomy" id="1973747"/>
    <lineage>
        <taxon>Bacteria</taxon>
        <taxon>Bacteria division WOR-3</taxon>
    </lineage>
</organism>
<evidence type="ECO:0000256" key="4">
    <source>
        <dbReference type="ARBA" id="ARBA00035204"/>
    </source>
</evidence>
<dbReference type="GO" id="GO:0003735">
    <property type="term" value="F:structural constituent of ribosome"/>
    <property type="evidence" value="ECO:0007669"/>
    <property type="project" value="InterPro"/>
</dbReference>
<dbReference type="InterPro" id="IPR050063">
    <property type="entry name" value="Ribosomal_protein_uL29"/>
</dbReference>
<dbReference type="Proteomes" id="UP000215559">
    <property type="component" value="Unassembled WGS sequence"/>
</dbReference>
<keyword evidence="3 5" id="KW-0687">Ribonucleoprotein</keyword>
<dbReference type="Gene3D" id="1.10.287.310">
    <property type="match status" value="1"/>
</dbReference>
<evidence type="ECO:0000256" key="3">
    <source>
        <dbReference type="ARBA" id="ARBA00023274"/>
    </source>
</evidence>
<dbReference type="InterPro" id="IPR036049">
    <property type="entry name" value="Ribosomal_uL29_sf"/>
</dbReference>